<dbReference type="Pfam" id="PF23240">
    <property type="entry name" value="HAT_PRP39_N"/>
    <property type="match status" value="1"/>
</dbReference>
<evidence type="ECO:0000256" key="2">
    <source>
        <dbReference type="ARBA" id="ARBA00023242"/>
    </source>
</evidence>
<evidence type="ECO:0000259" key="5">
    <source>
        <dbReference type="Pfam" id="PF05843"/>
    </source>
</evidence>
<feature type="compositionally biased region" description="Polar residues" evidence="4">
    <location>
        <begin position="25"/>
        <end position="39"/>
    </location>
</feature>
<dbReference type="PANTHER" id="PTHR19980">
    <property type="entry name" value="RNA CLEAVAGE STIMULATION FACTOR"/>
    <property type="match status" value="1"/>
</dbReference>
<comment type="subcellular location">
    <subcellularLocation>
        <location evidence="3">Nucleus</location>
    </subcellularLocation>
    <subcellularLocation>
        <location evidence="3">Cytoplasm</location>
    </subcellularLocation>
    <text evidence="3">Nucleus and/or cytoplasm.</text>
</comment>
<sequence length="662" mass="74918">MDNQCAEPMGDASIKPKSSEDPSLLQGTNTGRPTATKFETLQERVGNNPHDTESWRKLVAYARESDDTQKVRAAYDALLEQYPNTTDSTREKQQSDDAIRKVLHRAVQIPLQNIETLWGELESFENGLDRANARRFMQDLSPAHVQAKLSLRELVKLTDPICPPSIPLPPGCLPDLTFPTTPSFTSRDRQTVGRWKAYLMWEQSDPLKLQENDGATLVTRIQMAYQKAITSMCYYPELWFMAYNWRASIEKHEEAFATLKAGLQANPDSFVLNFEIAEILERKKEYKEVHETYQTFLDTLRAELTTLEETGKAKFVAEAAAAENTQGDENGPLTQSTQPSPGQESGAKSLSDELIERRKEHSLVYIMYMRFARRAEGTTAFRTAFSEARKDPFTSWQIFDAAALSEYHSNGDKDLAVRIFQLGMKRYEKDKDYVLRYLSFLISVNDRTNARTLFERIIGSLQPSDTRPIWDCWARHESQYGDLETVQKLEKRIAEAYPNDTPIKLFAQRHTYLNIDAIAAQDLGYSRAKKEVTAVNALESMNHSGSLRGVKRRTADDTIEGGSASKGPKGGDDHEHGANKRQRSSSLSKGYHDGRRHSIERSSHRSGGGATERERQRERQQNKEPEEEKSILPATITAMLTRLPDSEYFDGAILVLPIAVGC</sequence>
<feature type="domain" description="Suppressor of forked" evidence="5">
    <location>
        <begin position="89"/>
        <end position="523"/>
    </location>
</feature>
<dbReference type="InterPro" id="IPR003107">
    <property type="entry name" value="HAT"/>
</dbReference>
<dbReference type="SUPFAM" id="SSF48452">
    <property type="entry name" value="TPR-like"/>
    <property type="match status" value="2"/>
</dbReference>
<gene>
    <name evidence="6" type="primary">RNA14_4</name>
    <name evidence="6" type="ORF">V5O48_018164</name>
</gene>
<evidence type="ECO:0000256" key="1">
    <source>
        <dbReference type="ARBA" id="ARBA00022737"/>
    </source>
</evidence>
<dbReference type="EMBL" id="JBAHYK010003120">
    <property type="protein sequence ID" value="KAL0563898.1"/>
    <property type="molecule type" value="Genomic_DNA"/>
</dbReference>
<evidence type="ECO:0000313" key="7">
    <source>
        <dbReference type="Proteomes" id="UP001465976"/>
    </source>
</evidence>
<feature type="compositionally biased region" description="Basic and acidic residues" evidence="4">
    <location>
        <begin position="590"/>
        <end position="603"/>
    </location>
</feature>
<keyword evidence="2 3" id="KW-0539">Nucleus</keyword>
<dbReference type="Pfam" id="PF05843">
    <property type="entry name" value="Suf"/>
    <property type="match status" value="1"/>
</dbReference>
<keyword evidence="3" id="KW-0507">mRNA processing</keyword>
<dbReference type="Proteomes" id="UP001465976">
    <property type="component" value="Unassembled WGS sequence"/>
</dbReference>
<feature type="compositionally biased region" description="Basic and acidic residues" evidence="4">
    <location>
        <begin position="569"/>
        <end position="578"/>
    </location>
</feature>
<accession>A0ABR3EM00</accession>
<keyword evidence="3" id="KW-0963">Cytoplasm</keyword>
<feature type="region of interest" description="Disordered" evidence="4">
    <location>
        <begin position="1"/>
        <end position="51"/>
    </location>
</feature>
<dbReference type="Gene3D" id="1.25.40.1040">
    <property type="match status" value="2"/>
</dbReference>
<feature type="compositionally biased region" description="Polar residues" evidence="4">
    <location>
        <begin position="324"/>
        <end position="348"/>
    </location>
</feature>
<dbReference type="PANTHER" id="PTHR19980:SF0">
    <property type="entry name" value="CLEAVAGE STIMULATION FACTOR SUBUNIT 3"/>
    <property type="match status" value="1"/>
</dbReference>
<feature type="region of interest" description="Disordered" evidence="4">
    <location>
        <begin position="545"/>
        <end position="631"/>
    </location>
</feature>
<comment type="caution">
    <text evidence="6">The sequence shown here is derived from an EMBL/GenBank/DDBJ whole genome shotgun (WGS) entry which is preliminary data.</text>
</comment>
<evidence type="ECO:0000313" key="6">
    <source>
        <dbReference type="EMBL" id="KAL0563898.1"/>
    </source>
</evidence>
<dbReference type="InterPro" id="IPR011990">
    <property type="entry name" value="TPR-like_helical_dom_sf"/>
</dbReference>
<dbReference type="SMART" id="SM00386">
    <property type="entry name" value="HAT"/>
    <property type="match status" value="3"/>
</dbReference>
<evidence type="ECO:0000256" key="3">
    <source>
        <dbReference type="RuleBase" id="RU369035"/>
    </source>
</evidence>
<keyword evidence="7" id="KW-1185">Reference proteome</keyword>
<dbReference type="InterPro" id="IPR008847">
    <property type="entry name" value="Suf"/>
</dbReference>
<evidence type="ECO:0000256" key="4">
    <source>
        <dbReference type="SAM" id="MobiDB-lite"/>
    </source>
</evidence>
<comment type="function">
    <text evidence="3">Component of the cleavage factor IA (CFIA) complex, which is involved in the endonucleolytic cleavage during polyadenylation-dependent pre-mRNA 3'-end formation.</text>
</comment>
<feature type="region of interest" description="Disordered" evidence="4">
    <location>
        <begin position="323"/>
        <end position="352"/>
    </location>
</feature>
<proteinExistence type="predicted"/>
<protein>
    <recommendedName>
        <fullName evidence="3">mRNA 3'-end-processing protein RNA14</fullName>
    </recommendedName>
</protein>
<dbReference type="InterPro" id="IPR045243">
    <property type="entry name" value="Rna14-like"/>
</dbReference>
<organism evidence="6 7">
    <name type="scientific">Marasmius crinis-equi</name>
    <dbReference type="NCBI Taxonomy" id="585013"/>
    <lineage>
        <taxon>Eukaryota</taxon>
        <taxon>Fungi</taxon>
        <taxon>Dikarya</taxon>
        <taxon>Basidiomycota</taxon>
        <taxon>Agaricomycotina</taxon>
        <taxon>Agaricomycetes</taxon>
        <taxon>Agaricomycetidae</taxon>
        <taxon>Agaricales</taxon>
        <taxon>Marasmiineae</taxon>
        <taxon>Marasmiaceae</taxon>
        <taxon>Marasmius</taxon>
    </lineage>
</organism>
<reference evidence="6 7" key="1">
    <citation type="submission" date="2024-02" db="EMBL/GenBank/DDBJ databases">
        <title>A draft genome for the cacao thread blight pathogen Marasmius crinis-equi.</title>
        <authorList>
            <person name="Cohen S.P."/>
            <person name="Baruah I.K."/>
            <person name="Amoako-Attah I."/>
            <person name="Bukari Y."/>
            <person name="Meinhardt L.W."/>
            <person name="Bailey B.A."/>
        </authorList>
    </citation>
    <scope>NUCLEOTIDE SEQUENCE [LARGE SCALE GENOMIC DNA]</scope>
    <source>
        <strain evidence="6 7">GH-76</strain>
    </source>
</reference>
<name>A0ABR3EM00_9AGAR</name>
<feature type="compositionally biased region" description="Basic and acidic residues" evidence="4">
    <location>
        <begin position="611"/>
        <end position="630"/>
    </location>
</feature>
<keyword evidence="1" id="KW-0677">Repeat</keyword>